<gene>
    <name evidence="1" type="ORF">Vadar_034273</name>
</gene>
<keyword evidence="2" id="KW-1185">Reference proteome</keyword>
<name>A0ACB7Y593_9ERIC</name>
<sequence length="234" mass="25720">MDINWSDTSVSAWHSSQAVSAEAPRVGKIIPWSSGKASRLVAYQLEEHLQSIINYKSSILVYLCNCLPSKHYLGTNYEDWKESLAVNLAIMNLDLAIREEAPPKSTAESSAEEKAYYESSLEFDGIKSANNSQKEEWTLSDMITIVTQKEAGAKMGKLENARIVINDGGSHKTKNFKPGNNSKPNSKKKPKKPIKQAGSTCQAGPKVEVFKGKCNFCHVYSATGGWSVRSSKLG</sequence>
<evidence type="ECO:0000313" key="2">
    <source>
        <dbReference type="Proteomes" id="UP000828048"/>
    </source>
</evidence>
<comment type="caution">
    <text evidence="1">The sequence shown here is derived from an EMBL/GenBank/DDBJ whole genome shotgun (WGS) entry which is preliminary data.</text>
</comment>
<dbReference type="EMBL" id="CM037155">
    <property type="protein sequence ID" value="KAH7848144.1"/>
    <property type="molecule type" value="Genomic_DNA"/>
</dbReference>
<proteinExistence type="predicted"/>
<evidence type="ECO:0000313" key="1">
    <source>
        <dbReference type="EMBL" id="KAH7848144.1"/>
    </source>
</evidence>
<reference evidence="1 2" key="1">
    <citation type="journal article" date="2021" name="Hortic Res">
        <title>High-quality reference genome and annotation aids understanding of berry development for evergreen blueberry (Vaccinium darrowii).</title>
        <authorList>
            <person name="Yu J."/>
            <person name="Hulse-Kemp A.M."/>
            <person name="Babiker E."/>
            <person name="Staton M."/>
        </authorList>
    </citation>
    <scope>NUCLEOTIDE SEQUENCE [LARGE SCALE GENOMIC DNA]</scope>
    <source>
        <strain evidence="2">cv. NJ 8807/NJ 8810</strain>
        <tissue evidence="1">Young leaf</tissue>
    </source>
</reference>
<dbReference type="Proteomes" id="UP000828048">
    <property type="component" value="Chromosome 5"/>
</dbReference>
<protein>
    <submittedName>
        <fullName evidence="1">Uncharacterized protein</fullName>
    </submittedName>
</protein>
<organism evidence="1 2">
    <name type="scientific">Vaccinium darrowii</name>
    <dbReference type="NCBI Taxonomy" id="229202"/>
    <lineage>
        <taxon>Eukaryota</taxon>
        <taxon>Viridiplantae</taxon>
        <taxon>Streptophyta</taxon>
        <taxon>Embryophyta</taxon>
        <taxon>Tracheophyta</taxon>
        <taxon>Spermatophyta</taxon>
        <taxon>Magnoliopsida</taxon>
        <taxon>eudicotyledons</taxon>
        <taxon>Gunneridae</taxon>
        <taxon>Pentapetalae</taxon>
        <taxon>asterids</taxon>
        <taxon>Ericales</taxon>
        <taxon>Ericaceae</taxon>
        <taxon>Vaccinioideae</taxon>
        <taxon>Vaccinieae</taxon>
        <taxon>Vaccinium</taxon>
    </lineage>
</organism>
<accession>A0ACB7Y593</accession>